<keyword evidence="2" id="KW-0813">Transport</keyword>
<dbReference type="EMBL" id="AZBU02000001">
    <property type="protein sequence ID" value="TMS34475.1"/>
    <property type="molecule type" value="Genomic_DNA"/>
</dbReference>
<protein>
    <recommendedName>
        <fullName evidence="8">Major facilitator superfamily (MFS) profile domain-containing protein</fullName>
    </recommendedName>
</protein>
<evidence type="ECO:0000256" key="5">
    <source>
        <dbReference type="ARBA" id="ARBA00022989"/>
    </source>
</evidence>
<feature type="transmembrane region" description="Helical" evidence="7">
    <location>
        <begin position="200"/>
        <end position="219"/>
    </location>
</feature>
<keyword evidence="3 7" id="KW-0812">Transmembrane</keyword>
<dbReference type="GO" id="GO:0016020">
    <property type="term" value="C:membrane"/>
    <property type="evidence" value="ECO:0007669"/>
    <property type="project" value="UniProtKB-SubCell"/>
</dbReference>
<accession>A0A4U8UQ49</accession>
<dbReference type="AlphaFoldDB" id="A0A4U8UQ49"/>
<evidence type="ECO:0000256" key="6">
    <source>
        <dbReference type="ARBA" id="ARBA00023136"/>
    </source>
</evidence>
<dbReference type="SUPFAM" id="SSF103473">
    <property type="entry name" value="MFS general substrate transporter"/>
    <property type="match status" value="1"/>
</dbReference>
<feature type="transmembrane region" description="Helical" evidence="7">
    <location>
        <begin position="262"/>
        <end position="284"/>
    </location>
</feature>
<dbReference type="PROSITE" id="PS50850">
    <property type="entry name" value="MFS"/>
    <property type="match status" value="1"/>
</dbReference>
<dbReference type="Gene3D" id="1.20.1250.20">
    <property type="entry name" value="MFS general substrate transporter like domains"/>
    <property type="match status" value="2"/>
</dbReference>
<evidence type="ECO:0000313" key="9">
    <source>
        <dbReference type="EMBL" id="TMS34475.1"/>
    </source>
</evidence>
<dbReference type="InterPro" id="IPR036259">
    <property type="entry name" value="MFS_trans_sf"/>
</dbReference>
<feature type="transmembrane region" description="Helical" evidence="7">
    <location>
        <begin position="361"/>
        <end position="382"/>
    </location>
</feature>
<reference evidence="9 10" key="2">
    <citation type="journal article" date="2019" name="G3 (Bethesda)">
        <title>Hybrid Assembly of the Genome of the Entomopathogenic Nematode Steinernema carpocapsae Identifies the X-Chromosome.</title>
        <authorList>
            <person name="Serra L."/>
            <person name="Macchietto M."/>
            <person name="Macias-Munoz A."/>
            <person name="McGill C.J."/>
            <person name="Rodriguez I.M."/>
            <person name="Rodriguez B."/>
            <person name="Murad R."/>
            <person name="Mortazavi A."/>
        </authorList>
    </citation>
    <scope>NUCLEOTIDE SEQUENCE [LARGE SCALE GENOMIC DNA]</scope>
    <source>
        <strain evidence="9 10">ALL</strain>
    </source>
</reference>
<dbReference type="GO" id="GO:0015293">
    <property type="term" value="F:symporter activity"/>
    <property type="evidence" value="ECO:0007669"/>
    <property type="project" value="UniProtKB-KW"/>
</dbReference>
<feature type="transmembrane region" description="Helical" evidence="7">
    <location>
        <begin position="394"/>
        <end position="415"/>
    </location>
</feature>
<feature type="transmembrane region" description="Helical" evidence="7">
    <location>
        <begin position="334"/>
        <end position="355"/>
    </location>
</feature>
<evidence type="ECO:0000256" key="3">
    <source>
        <dbReference type="ARBA" id="ARBA00022692"/>
    </source>
</evidence>
<evidence type="ECO:0000256" key="7">
    <source>
        <dbReference type="SAM" id="Phobius"/>
    </source>
</evidence>
<feature type="transmembrane region" description="Helical" evidence="7">
    <location>
        <begin position="304"/>
        <end position="322"/>
    </location>
</feature>
<comment type="caution">
    <text evidence="9">The sequence shown here is derived from an EMBL/GenBank/DDBJ whole genome shotgun (WGS) entry which is preliminary data.</text>
</comment>
<evidence type="ECO:0000256" key="2">
    <source>
        <dbReference type="ARBA" id="ARBA00022448"/>
    </source>
</evidence>
<dbReference type="PANTHER" id="PTHR45757:SF23">
    <property type="entry name" value="MAJOR FACILITATOR SUPERFAMILY (MFS) PROFILE DOMAIN-CONTAINING PROTEIN"/>
    <property type="match status" value="1"/>
</dbReference>
<dbReference type="OrthoDB" id="2985014at2759"/>
<feature type="transmembrane region" description="Helical" evidence="7">
    <location>
        <begin position="82"/>
        <end position="102"/>
    </location>
</feature>
<dbReference type="STRING" id="34508.A0A4U8UQ49"/>
<feature type="domain" description="Major facilitator superfamily (MFS) profile" evidence="8">
    <location>
        <begin position="35"/>
        <end position="453"/>
    </location>
</feature>
<gene>
    <name evidence="9" type="ORF">L596_002059</name>
</gene>
<feature type="transmembrane region" description="Helical" evidence="7">
    <location>
        <begin position="427"/>
        <end position="448"/>
    </location>
</feature>
<feature type="transmembrane region" description="Helical" evidence="7">
    <location>
        <begin position="28"/>
        <end position="53"/>
    </location>
</feature>
<evidence type="ECO:0000256" key="4">
    <source>
        <dbReference type="ARBA" id="ARBA00022847"/>
    </source>
</evidence>
<evidence type="ECO:0000256" key="1">
    <source>
        <dbReference type="ARBA" id="ARBA00004141"/>
    </source>
</evidence>
<feature type="transmembrane region" description="Helical" evidence="7">
    <location>
        <begin position="135"/>
        <end position="157"/>
    </location>
</feature>
<sequence>MMSKKDFEVGKADSDKQHIDVFGTRTRFVLMVLILLCLASIWSNILTFNFAVICMQPTVPLNYTEGEDQPVTTNYTPAEKSWLTAAVAAAALLANFPVVSLVNHHGIRTVFTGLGILSSISTLLIPTGIRLGFYYLLALRFFQGIAFAANFPVIGSFTSKWTYYKQNGLFVSCLVAYVQLSPAITMPASGGLCTAFGWPSVFYAHGVFSLLLFITYVIFYRNNPKKHPFVGPQEADKISIGKLQMNKADLKKIPYSAILKSLPVWAVWVASLGNFTAVNMMFLYSPIYLNRVLGFPVHKTGLSAALPPLAQFFMKLFCGVTSDKIRFMGETSKLRAYNSVAFFGSAGFLIALALVDTEYKNVCMLCLGVAAGILGATTGGFFKSGPMISKQYSHFVTGNISLGITITMLIVPLLVGTVAPNNTAGEWSWIWIIVAVVLIVTNTIFCIFGSGEPCEWTTEAYVQRNSVGSITRDQLPRRAQNA</sequence>
<dbReference type="InterPro" id="IPR020846">
    <property type="entry name" value="MFS_dom"/>
</dbReference>
<dbReference type="InterPro" id="IPR011701">
    <property type="entry name" value="MFS"/>
</dbReference>
<reference evidence="9 10" key="1">
    <citation type="journal article" date="2015" name="Genome Biol.">
        <title>Comparative genomics of Steinernema reveals deeply conserved gene regulatory networks.</title>
        <authorList>
            <person name="Dillman A.R."/>
            <person name="Macchietto M."/>
            <person name="Porter C.F."/>
            <person name="Rogers A."/>
            <person name="Williams B."/>
            <person name="Antoshechkin I."/>
            <person name="Lee M.M."/>
            <person name="Goodwin Z."/>
            <person name="Lu X."/>
            <person name="Lewis E.E."/>
            <person name="Goodrich-Blair H."/>
            <person name="Stock S.P."/>
            <person name="Adams B.J."/>
            <person name="Sternberg P.W."/>
            <person name="Mortazavi A."/>
        </authorList>
    </citation>
    <scope>NUCLEOTIDE SEQUENCE [LARGE SCALE GENOMIC DNA]</scope>
    <source>
        <strain evidence="9 10">ALL</strain>
    </source>
</reference>
<proteinExistence type="predicted"/>
<dbReference type="Pfam" id="PF07690">
    <property type="entry name" value="MFS_1"/>
    <property type="match status" value="1"/>
</dbReference>
<keyword evidence="6 7" id="KW-0472">Membrane</keyword>
<keyword evidence="4" id="KW-0769">Symport</keyword>
<name>A0A4U8UQ49_STECR</name>
<organism evidence="9 10">
    <name type="scientific">Steinernema carpocapsae</name>
    <name type="common">Entomopathogenic nematode</name>
    <dbReference type="NCBI Taxonomy" id="34508"/>
    <lineage>
        <taxon>Eukaryota</taxon>
        <taxon>Metazoa</taxon>
        <taxon>Ecdysozoa</taxon>
        <taxon>Nematoda</taxon>
        <taxon>Chromadorea</taxon>
        <taxon>Rhabditida</taxon>
        <taxon>Tylenchina</taxon>
        <taxon>Panagrolaimomorpha</taxon>
        <taxon>Strongyloidoidea</taxon>
        <taxon>Steinernematidae</taxon>
        <taxon>Steinernema</taxon>
    </lineage>
</organism>
<feature type="transmembrane region" description="Helical" evidence="7">
    <location>
        <begin position="169"/>
        <end position="188"/>
    </location>
</feature>
<dbReference type="EMBL" id="CM016762">
    <property type="protein sequence ID" value="TMS34475.1"/>
    <property type="molecule type" value="Genomic_DNA"/>
</dbReference>
<keyword evidence="5 7" id="KW-1133">Transmembrane helix</keyword>
<dbReference type="FunFam" id="1.20.1250.20:FF:000003">
    <property type="entry name" value="Solute carrier family 17 member 3"/>
    <property type="match status" value="1"/>
</dbReference>
<keyword evidence="10" id="KW-1185">Reference proteome</keyword>
<dbReference type="Proteomes" id="UP000298663">
    <property type="component" value="Chromosome X"/>
</dbReference>
<feature type="transmembrane region" description="Helical" evidence="7">
    <location>
        <begin position="109"/>
        <end position="129"/>
    </location>
</feature>
<comment type="subcellular location">
    <subcellularLocation>
        <location evidence="1">Membrane</location>
        <topology evidence="1">Multi-pass membrane protein</topology>
    </subcellularLocation>
</comment>
<dbReference type="PANTHER" id="PTHR45757">
    <property type="entry name" value="PROTEIN CBG23364-RELATED"/>
    <property type="match status" value="1"/>
</dbReference>
<evidence type="ECO:0000259" key="8">
    <source>
        <dbReference type="PROSITE" id="PS50850"/>
    </source>
</evidence>
<evidence type="ECO:0000313" key="10">
    <source>
        <dbReference type="Proteomes" id="UP000298663"/>
    </source>
</evidence>